<dbReference type="EMBL" id="CZVW01000001">
    <property type="protein sequence ID" value="CUS96319.1"/>
    <property type="molecule type" value="Genomic_DNA"/>
</dbReference>
<dbReference type="InterPro" id="IPR008929">
    <property type="entry name" value="Chondroitin_lyas"/>
</dbReference>
<dbReference type="SUPFAM" id="SSF48230">
    <property type="entry name" value="Chondroitin AC/alginate lyase"/>
    <property type="match status" value="1"/>
</dbReference>
<gene>
    <name evidence="2" type="ORF">JGI23_00100</name>
</gene>
<name>A0A0P1MLS3_9BACT</name>
<evidence type="ECO:0000256" key="1">
    <source>
        <dbReference type="SAM" id="SignalP"/>
    </source>
</evidence>
<evidence type="ECO:0000313" key="3">
    <source>
        <dbReference type="Proteomes" id="UP000199197"/>
    </source>
</evidence>
<accession>A0A0P1MLS3</accession>
<feature type="signal peptide" evidence="1">
    <location>
        <begin position="1"/>
        <end position="27"/>
    </location>
</feature>
<keyword evidence="3" id="KW-1185">Reference proteome</keyword>
<keyword evidence="1" id="KW-0732">Signal</keyword>
<evidence type="ECO:0008006" key="4">
    <source>
        <dbReference type="Google" id="ProtNLM"/>
    </source>
</evidence>
<dbReference type="Proteomes" id="UP000199197">
    <property type="component" value="Unassembled WGS sequence"/>
</dbReference>
<evidence type="ECO:0000313" key="2">
    <source>
        <dbReference type="EMBL" id="CUS96319.1"/>
    </source>
</evidence>
<feature type="chain" id="PRO_5006067617" description="Heparinase II/III-like protein" evidence="1">
    <location>
        <begin position="28"/>
        <end position="772"/>
    </location>
</feature>
<dbReference type="Gene3D" id="1.50.10.100">
    <property type="entry name" value="Chondroitin AC/alginate lyase"/>
    <property type="match status" value="1"/>
</dbReference>
<dbReference type="Gene3D" id="2.70.98.70">
    <property type="match status" value="1"/>
</dbReference>
<organism evidence="2 3">
    <name type="scientific">Candidatus Chryseopegocella kryptomonas</name>
    <dbReference type="NCBI Taxonomy" id="1633643"/>
    <lineage>
        <taxon>Bacteria</taxon>
        <taxon>Pseudomonadati</taxon>
        <taxon>Candidatus Kryptoniota</taxon>
        <taxon>Candidatus Chryseopegocella</taxon>
    </lineage>
</organism>
<sequence length="772" mass="90429">MKQIMKKIKLFGFISLCLVASNLTLLSASKKDYLDYVKRAVESSWNKYPELIEDWKKSSIHYVSWGFNPPGEPVYLADALGFLFEVTKDKNYARRAIKILDEYSNLKNFYPEELAKNRVEYSDGVPALPNFFFLFPYVRAYLRVKDSGLLSGELKKKIADEIANSVDFISHFPEWGAHNRAVLRALAYLLGAKAFPDHPSAHIWRKQAEVLIYDNLGKWEAEDATLYNGVWMYVMLLYMENLNNDKILTQPIFRYYFDYYLNLITPYGTMVDIGDANFNNAFEWFIPCFEKAASLYNDGRYKYAAEKIFNRMLKDGKQSAGLASIISDAYRWCDDKVKIAIPEIQSCEVLDDIVGKKIVFRTGWDSLSTYLLLNYRDEGDGNYMTREYLRNTIPVEEEKMHHGSSDENAIIFLMTNGSILLHHAGYRDALPSGMFGAYRADYYHNRLVVRKNKRELRDSLVVLSPVPGQRYKKQTLLEFVRNSGNYRPVRTFKVDFLTFKEVEYSRTRLVDDKIGYFWDRIIVYLKKLNWFVVVDAVKFTVADYYTLAVLWHTQQILKSGKNFYDTRIDSIGRYKVGGSQNLLIYFPETYAKEDSFEQEIRHFQNDLCIYQTTSSHYKMGDVEFFITFLIPHDLNENVESLIRRIKQIDVDKFPNGVGFEIENQNDEKIYLCLKLDLDSEILRENIRPRYNFNSGKIKYGDVETDAYFVYLRERKDKISYAVSNFIKLIFRNQTILEAKPTTFTLQLDGSGDRIGYTKLRFWEDEIKFVDKK</sequence>
<dbReference type="AlphaFoldDB" id="A0A0P1MLS3"/>
<proteinExistence type="predicted"/>
<reference evidence="3" key="1">
    <citation type="submission" date="2015-11" db="EMBL/GenBank/DDBJ databases">
        <authorList>
            <person name="Varghese N."/>
        </authorList>
    </citation>
    <scope>NUCLEOTIDE SEQUENCE [LARGE SCALE GENOMIC DNA]</scope>
    <source>
        <strain evidence="3">JGI-23</strain>
    </source>
</reference>
<protein>
    <recommendedName>
        <fullName evidence="4">Heparinase II/III-like protein</fullName>
    </recommendedName>
</protein>